<gene>
    <name evidence="2" type="ORF">THAOC_13148</name>
</gene>
<feature type="region of interest" description="Disordered" evidence="1">
    <location>
        <begin position="52"/>
        <end position="77"/>
    </location>
</feature>
<sequence>MESACHTTSAALQLHLAAAGDDGRQLTLALNRWRRGVLPGLTAAGAEDALAMASPAASSQQKPDGNDTDGRDPAATASTVPAVLVSILEDGSSTEGQRESSLEILNELLRIALGSPHDAARGHDNNGGRKASATSTTTAAVRDVLPGLFDRVAETFSRRMARSEAVGGCGAGGRGLRSGSGSGPSEPSEHIRLGLVILATDLCGYMSRCGGPGEKRFLRPASLVCRTLATSALLDPYPDVQRESCALIHALSLLCPTAVRMNATSLLVPFTGRADGGGRGAAARNKCLFRHRHAKTRAKAVSASAAIVLCCPRSSSGGCVADVGDASAAAATVDPEGSAFVSTRGSKSSSIEQVLHDALLPSWESLMTTDSATVQIEVLRAVGRFSSYSDRCVSSDREMPIHAAVETRALSLLLSGLSTGRAAQVRSTALQILRGQRTDAEKRLTGGGGLDFPKERFAAYFKSTLELSIEECSRDRLTFQASVCSLETLQVVLCIAISSIGGGALSLSEGDGEAILQALVMSSQHEDREVLEAAMSTCCVIGGGNQSSIALLSAVPFGELSQELEGVEVPELTPRQKTSLLLIVDGLMKGQLDNTDALSILKGVDEAITLPDCDWFASTSAQRIISSLFCAAHDRVATNATLAWALLDACDSFVKCVGRYNQCNKESLGLDDRVMVQVLTCIVFLLSCPDDFGTAPKMLRILQVFTATQTIASDEGTLLDVHFRSVAENILVNTSRSFPWKPRDPSFLALDALLRACRGSTTGSNFDLLAPFFIGHLTALGGEPKRDIDADEYSLRIALMSLLQTILSDGSFFQNSAPIGQRDTVADAFKSDLTTDVILSLVIPNMVWSSGGMSAALRKLSIATLFSLLSRYGKVHRQNEGDCASLKLETVAHLIPILHSNLDDGDATTRELTCVCLAFTLVQTTPAMMVTISEDNSKVLGNLQSRLTDMLDDSSNPVRIAACGALDELLELAHSTSKLSTYGLGAGALRDTCKTLLVHESDSDHPDVQSKVAVTLAKLLSRYQDNVDVRCNDIQKPNPFSMRN</sequence>
<evidence type="ECO:0000313" key="2">
    <source>
        <dbReference type="EMBL" id="EJK65954.1"/>
    </source>
</evidence>
<dbReference type="Gene3D" id="1.25.10.10">
    <property type="entry name" value="Leucine-rich Repeat Variant"/>
    <property type="match status" value="1"/>
</dbReference>
<dbReference type="PANTHER" id="PTHR16216:SF2">
    <property type="entry name" value="DYNEIN AXONEMAL ASSEMBLY FACTOR 5"/>
    <property type="match status" value="1"/>
</dbReference>
<comment type="caution">
    <text evidence="2">The sequence shown here is derived from an EMBL/GenBank/DDBJ whole genome shotgun (WGS) entry which is preliminary data.</text>
</comment>
<dbReference type="InterPro" id="IPR016024">
    <property type="entry name" value="ARM-type_fold"/>
</dbReference>
<accession>K0SLU5</accession>
<name>K0SLU5_THAOC</name>
<feature type="region of interest" description="Disordered" evidence="1">
    <location>
        <begin position="165"/>
        <end position="188"/>
    </location>
</feature>
<feature type="compositionally biased region" description="Gly residues" evidence="1">
    <location>
        <begin position="167"/>
        <end position="182"/>
    </location>
</feature>
<dbReference type="Proteomes" id="UP000266841">
    <property type="component" value="Unassembled WGS sequence"/>
</dbReference>
<dbReference type="PANTHER" id="PTHR16216">
    <property type="entry name" value="DYNEIN ASSEMBLY FACTOR 5, AXONEMAL"/>
    <property type="match status" value="1"/>
</dbReference>
<dbReference type="OrthoDB" id="413572at2759"/>
<dbReference type="eggNOG" id="ENOG502R10F">
    <property type="taxonomic scope" value="Eukaryota"/>
</dbReference>
<protein>
    <submittedName>
        <fullName evidence="2">Uncharacterized protein</fullName>
    </submittedName>
</protein>
<dbReference type="AlphaFoldDB" id="K0SLU5"/>
<dbReference type="OMA" id="FRHRHAK"/>
<organism evidence="2 3">
    <name type="scientific">Thalassiosira oceanica</name>
    <name type="common">Marine diatom</name>
    <dbReference type="NCBI Taxonomy" id="159749"/>
    <lineage>
        <taxon>Eukaryota</taxon>
        <taxon>Sar</taxon>
        <taxon>Stramenopiles</taxon>
        <taxon>Ochrophyta</taxon>
        <taxon>Bacillariophyta</taxon>
        <taxon>Coscinodiscophyceae</taxon>
        <taxon>Thalassiosirophycidae</taxon>
        <taxon>Thalassiosirales</taxon>
        <taxon>Thalassiosiraceae</taxon>
        <taxon>Thalassiosira</taxon>
    </lineage>
</organism>
<feature type="compositionally biased region" description="Basic and acidic residues" evidence="1">
    <location>
        <begin position="118"/>
        <end position="127"/>
    </location>
</feature>
<dbReference type="EMBL" id="AGNL01015358">
    <property type="protein sequence ID" value="EJK65954.1"/>
    <property type="molecule type" value="Genomic_DNA"/>
</dbReference>
<dbReference type="SUPFAM" id="SSF48371">
    <property type="entry name" value="ARM repeat"/>
    <property type="match status" value="2"/>
</dbReference>
<dbReference type="InterPro" id="IPR011989">
    <property type="entry name" value="ARM-like"/>
</dbReference>
<evidence type="ECO:0000313" key="3">
    <source>
        <dbReference type="Proteomes" id="UP000266841"/>
    </source>
</evidence>
<keyword evidence="3" id="KW-1185">Reference proteome</keyword>
<evidence type="ECO:0000256" key="1">
    <source>
        <dbReference type="SAM" id="MobiDB-lite"/>
    </source>
</evidence>
<feature type="region of interest" description="Disordered" evidence="1">
    <location>
        <begin position="117"/>
        <end position="137"/>
    </location>
</feature>
<reference evidence="2 3" key="1">
    <citation type="journal article" date="2012" name="Genome Biol.">
        <title>Genome and low-iron response of an oceanic diatom adapted to chronic iron limitation.</title>
        <authorList>
            <person name="Lommer M."/>
            <person name="Specht M."/>
            <person name="Roy A.S."/>
            <person name="Kraemer L."/>
            <person name="Andreson R."/>
            <person name="Gutowska M.A."/>
            <person name="Wolf J."/>
            <person name="Bergner S.V."/>
            <person name="Schilhabel M.B."/>
            <person name="Klostermeier U.C."/>
            <person name="Beiko R.G."/>
            <person name="Rosenstiel P."/>
            <person name="Hippler M."/>
            <person name="Laroche J."/>
        </authorList>
    </citation>
    <scope>NUCLEOTIDE SEQUENCE [LARGE SCALE GENOMIC DNA]</scope>
    <source>
        <strain evidence="2 3">CCMP1005</strain>
    </source>
</reference>
<proteinExistence type="predicted"/>
<dbReference type="InterPro" id="IPR052623">
    <property type="entry name" value="DAAF5"/>
</dbReference>